<name>A0AAE9BZH0_9CAUD</name>
<gene>
    <name evidence="1" type="ORF">HRTV-28_gp70</name>
</gene>
<dbReference type="Proteomes" id="UP000827176">
    <property type="component" value="Segment"/>
</dbReference>
<sequence length="133" mass="14287">MKGRPAAETDATKGSCARALAQRAVGVVDTRTRRGDPFASRSGVGITLAYTRSRDPNTTPSTAIDHACSLNELVVLPRPRSGESCLTVRDARRIAACLARYREACETQNAGACLKLLEEGLPTVLEKEYVRGP</sequence>
<dbReference type="EMBL" id="MZ334528">
    <property type="protein sequence ID" value="UBF23508.1"/>
    <property type="molecule type" value="Genomic_DNA"/>
</dbReference>
<evidence type="ECO:0000313" key="1">
    <source>
        <dbReference type="EMBL" id="UBF23508.1"/>
    </source>
</evidence>
<evidence type="ECO:0000313" key="2">
    <source>
        <dbReference type="Proteomes" id="UP000827176"/>
    </source>
</evidence>
<reference evidence="1" key="1">
    <citation type="submission" date="2021-05" db="EMBL/GenBank/DDBJ databases">
        <title>Diversity, taxonomy and evolution of archaeal viruses of the class Caudoviricetes.</title>
        <authorList>
            <person name="Liu Y."/>
            <person name="Demina T.A."/>
            <person name="Roux S."/>
            <person name="Aiewsakun P."/>
            <person name="Kazlauskas D."/>
            <person name="Simmonds P."/>
            <person name="Prangishvili D."/>
            <person name="Oksanen H.M."/>
            <person name="Krupovic M."/>
        </authorList>
    </citation>
    <scope>NUCLEOTIDE SEQUENCE</scope>
    <source>
        <strain evidence="1">HRTV-28/28</strain>
    </source>
</reference>
<keyword evidence="2" id="KW-1185">Reference proteome</keyword>
<accession>A0AAE9BZH0</accession>
<organism evidence="1 2">
    <name type="scientific">Halorubrum tailed virus 28</name>
    <dbReference type="NCBI Taxonomy" id="2878009"/>
    <lineage>
        <taxon>Viruses</taxon>
        <taxon>Duplodnaviria</taxon>
        <taxon>Heunggongvirae</taxon>
        <taxon>Uroviricota</taxon>
        <taxon>Caudoviricetes</taxon>
        <taxon>Suolaviridae</taxon>
        <taxon>Pormufvirus</taxon>
        <taxon>Pormufvirus salinum</taxon>
        <taxon>Pormufvirus HRTV28</taxon>
    </lineage>
</organism>
<proteinExistence type="predicted"/>
<protein>
    <submittedName>
        <fullName evidence="1">Uncharacterized protein</fullName>
    </submittedName>
</protein>